<feature type="signal peptide" evidence="2">
    <location>
        <begin position="1"/>
        <end position="28"/>
    </location>
</feature>
<evidence type="ECO:0000313" key="3">
    <source>
        <dbReference type="EMBL" id="KAB7785012.1"/>
    </source>
</evidence>
<evidence type="ECO:0000313" key="4">
    <source>
        <dbReference type="Proteomes" id="UP000469949"/>
    </source>
</evidence>
<organism evidence="3 4">
    <name type="scientific">Methylorubrum populi</name>
    <dbReference type="NCBI Taxonomy" id="223967"/>
    <lineage>
        <taxon>Bacteria</taxon>
        <taxon>Pseudomonadati</taxon>
        <taxon>Pseudomonadota</taxon>
        <taxon>Alphaproteobacteria</taxon>
        <taxon>Hyphomicrobiales</taxon>
        <taxon>Methylobacteriaceae</taxon>
        <taxon>Methylorubrum</taxon>
    </lineage>
</organism>
<keyword evidence="2" id="KW-0732">Signal</keyword>
<dbReference type="Proteomes" id="UP000469949">
    <property type="component" value="Unassembled WGS sequence"/>
</dbReference>
<protein>
    <submittedName>
        <fullName evidence="3">Uncharacterized protein</fullName>
    </submittedName>
</protein>
<feature type="region of interest" description="Disordered" evidence="1">
    <location>
        <begin position="38"/>
        <end position="59"/>
    </location>
</feature>
<evidence type="ECO:0000256" key="2">
    <source>
        <dbReference type="SAM" id="SignalP"/>
    </source>
</evidence>
<reference evidence="3 4" key="1">
    <citation type="submission" date="2019-10" db="EMBL/GenBank/DDBJ databases">
        <title>Draft Genome Sequence of the Caffeine Degrading Methylotroph Methylorubrum populi PINKEL.</title>
        <authorList>
            <person name="Dawson S.C."/>
            <person name="Zhang X."/>
            <person name="Wright M.E."/>
            <person name="Sharma G."/>
            <person name="Langner J.T."/>
            <person name="Ditty J.L."/>
            <person name="Subuyuj G.A."/>
        </authorList>
    </citation>
    <scope>NUCLEOTIDE SEQUENCE [LARGE SCALE GENOMIC DNA]</scope>
    <source>
        <strain evidence="3 4">Pinkel</strain>
    </source>
</reference>
<sequence length="74" mass="7298">MPKIAAAAGRAVSILLVVSCAALGPAAAATVSKDRPEILRAAPGPTGGAAPSARGTTRASCPPRWPYIVLTCTA</sequence>
<feature type="compositionally biased region" description="Low complexity" evidence="1">
    <location>
        <begin position="40"/>
        <end position="59"/>
    </location>
</feature>
<comment type="caution">
    <text evidence="3">The sequence shown here is derived from an EMBL/GenBank/DDBJ whole genome shotgun (WGS) entry which is preliminary data.</text>
</comment>
<dbReference type="AlphaFoldDB" id="A0A833J7H1"/>
<feature type="chain" id="PRO_5033020864" evidence="2">
    <location>
        <begin position="29"/>
        <end position="74"/>
    </location>
</feature>
<accession>A0A833J7H1</accession>
<dbReference type="EMBL" id="WEKV01000010">
    <property type="protein sequence ID" value="KAB7785012.1"/>
    <property type="molecule type" value="Genomic_DNA"/>
</dbReference>
<dbReference type="RefSeq" id="WP_152277468.1">
    <property type="nucleotide sequence ID" value="NZ_WEKV01000010.1"/>
</dbReference>
<name>A0A833J7H1_9HYPH</name>
<gene>
    <name evidence="3" type="ORF">F8B43_3045</name>
</gene>
<proteinExistence type="predicted"/>
<evidence type="ECO:0000256" key="1">
    <source>
        <dbReference type="SAM" id="MobiDB-lite"/>
    </source>
</evidence>